<feature type="compositionally biased region" description="Low complexity" evidence="1">
    <location>
        <begin position="31"/>
        <end position="41"/>
    </location>
</feature>
<evidence type="ECO:0008006" key="4">
    <source>
        <dbReference type="Google" id="ProtNLM"/>
    </source>
</evidence>
<dbReference type="EMBL" id="JBFXLS010000114">
    <property type="protein sequence ID" value="KAL2815254.1"/>
    <property type="molecule type" value="Genomic_DNA"/>
</dbReference>
<sequence>MLTRSSRPAARCARRQLYRPTKSSHPNARFQSTSSEQSSSANNPALLGGLAGGSVALVGGYAWYHFSGAQTAVKSVKETQNYANLLKQGLIKNAPEPDKALQWLRDTTKSYAALIPGARGPIDTAFDDLDKIKEKHGAEFDAIVRDAYGEMKDLSQKGGANVDTALQALHILQKHLNRLLDLSGDAAGDILDNHPKLREKVGGSFDQLKAMGDAYGPQAKEEVNQTWEQITGIVKRGASMESVEEIRKLIQEKREKLQKVGDEAWQKGMEESKQYLEKKPKMKAMVENNADTLKKGNFSELWGLVKDSASSGKTEEVEKYVKGKVGEAKDKAQDSGAIDLEKWSSMVPGGSNVLSQLQSLQTIGEKKGKDAESVLKDTVGELQEVLKKRKEELEKIADEAKQEGK</sequence>
<feature type="compositionally biased region" description="Low complexity" evidence="1">
    <location>
        <begin position="1"/>
        <end position="11"/>
    </location>
</feature>
<feature type="region of interest" description="Disordered" evidence="1">
    <location>
        <begin position="1"/>
        <end position="41"/>
    </location>
</feature>
<feature type="compositionally biased region" description="Polar residues" evidence="1">
    <location>
        <begin position="21"/>
        <end position="30"/>
    </location>
</feature>
<evidence type="ECO:0000313" key="3">
    <source>
        <dbReference type="Proteomes" id="UP001610335"/>
    </source>
</evidence>
<name>A0ABR4HID8_9EURO</name>
<gene>
    <name evidence="2" type="ORF">BDW59DRAFT_177694</name>
</gene>
<organism evidence="2 3">
    <name type="scientific">Aspergillus cavernicola</name>
    <dbReference type="NCBI Taxonomy" id="176166"/>
    <lineage>
        <taxon>Eukaryota</taxon>
        <taxon>Fungi</taxon>
        <taxon>Dikarya</taxon>
        <taxon>Ascomycota</taxon>
        <taxon>Pezizomycotina</taxon>
        <taxon>Eurotiomycetes</taxon>
        <taxon>Eurotiomycetidae</taxon>
        <taxon>Eurotiales</taxon>
        <taxon>Aspergillaceae</taxon>
        <taxon>Aspergillus</taxon>
        <taxon>Aspergillus subgen. Nidulantes</taxon>
    </lineage>
</organism>
<comment type="caution">
    <text evidence="2">The sequence shown here is derived from an EMBL/GenBank/DDBJ whole genome shotgun (WGS) entry which is preliminary data.</text>
</comment>
<keyword evidence="3" id="KW-1185">Reference proteome</keyword>
<reference evidence="2 3" key="1">
    <citation type="submission" date="2024-07" db="EMBL/GenBank/DDBJ databases">
        <title>Section-level genome sequencing and comparative genomics of Aspergillus sections Usti and Cavernicolus.</title>
        <authorList>
            <consortium name="Lawrence Berkeley National Laboratory"/>
            <person name="Nybo J.L."/>
            <person name="Vesth T.C."/>
            <person name="Theobald S."/>
            <person name="Frisvad J.C."/>
            <person name="Larsen T.O."/>
            <person name="Kjaerboelling I."/>
            <person name="Rothschild-Mancinelli K."/>
            <person name="Lyhne E.K."/>
            <person name="Kogle M.E."/>
            <person name="Barry K."/>
            <person name="Clum A."/>
            <person name="Na H."/>
            <person name="Ledsgaard L."/>
            <person name="Lin J."/>
            <person name="Lipzen A."/>
            <person name="Kuo A."/>
            <person name="Riley R."/>
            <person name="Mondo S."/>
            <person name="LaButti K."/>
            <person name="Haridas S."/>
            <person name="Pangalinan J."/>
            <person name="Salamov A.A."/>
            <person name="Simmons B.A."/>
            <person name="Magnuson J.K."/>
            <person name="Chen J."/>
            <person name="Drula E."/>
            <person name="Henrissat B."/>
            <person name="Wiebenga A."/>
            <person name="Lubbers R.J."/>
            <person name="Gomes A.C."/>
            <person name="Makela M.R."/>
            <person name="Stajich J."/>
            <person name="Grigoriev I.V."/>
            <person name="Mortensen U.H."/>
            <person name="De vries R.P."/>
            <person name="Baker S.E."/>
            <person name="Andersen M.R."/>
        </authorList>
    </citation>
    <scope>NUCLEOTIDE SEQUENCE [LARGE SCALE GENOMIC DNA]</scope>
    <source>
        <strain evidence="2 3">CBS 600.67</strain>
    </source>
</reference>
<protein>
    <recommendedName>
        <fullName evidence="4">Apolipoprotein/apolipophorin</fullName>
    </recommendedName>
</protein>
<accession>A0ABR4HID8</accession>
<dbReference type="Proteomes" id="UP001610335">
    <property type="component" value="Unassembled WGS sequence"/>
</dbReference>
<evidence type="ECO:0000313" key="2">
    <source>
        <dbReference type="EMBL" id="KAL2815254.1"/>
    </source>
</evidence>
<proteinExistence type="predicted"/>
<evidence type="ECO:0000256" key="1">
    <source>
        <dbReference type="SAM" id="MobiDB-lite"/>
    </source>
</evidence>